<dbReference type="EnsemblPlants" id="Pp3c20_18950V3.2">
    <property type="protein sequence ID" value="PAC:32947403.CDS.1"/>
    <property type="gene ID" value="Pp3c20_18950"/>
</dbReference>
<dbReference type="EnsemblPlants" id="Pp3c20_18950V3.1">
    <property type="protein sequence ID" value="PAC:32947402.CDS.1"/>
    <property type="gene ID" value="Pp3c20_18950"/>
</dbReference>
<organism evidence="4">
    <name type="scientific">Physcomitrium patens</name>
    <name type="common">Spreading-leaved earth moss</name>
    <name type="synonym">Physcomitrella patens</name>
    <dbReference type="NCBI Taxonomy" id="3218"/>
    <lineage>
        <taxon>Eukaryota</taxon>
        <taxon>Viridiplantae</taxon>
        <taxon>Streptophyta</taxon>
        <taxon>Embryophyta</taxon>
        <taxon>Bryophyta</taxon>
        <taxon>Bryophytina</taxon>
        <taxon>Bryopsida</taxon>
        <taxon>Funariidae</taxon>
        <taxon>Funariales</taxon>
        <taxon>Funariaceae</taxon>
        <taxon>Physcomitrium</taxon>
    </lineage>
</organism>
<accession>A0A2K1IVS6</accession>
<evidence type="ECO:0000256" key="3">
    <source>
        <dbReference type="SAM" id="SignalP"/>
    </source>
</evidence>
<evidence type="ECO:0000256" key="2">
    <source>
        <dbReference type="SAM" id="Phobius"/>
    </source>
</evidence>
<feature type="compositionally biased region" description="Low complexity" evidence="1">
    <location>
        <begin position="60"/>
        <end position="71"/>
    </location>
</feature>
<evidence type="ECO:0000313" key="4">
    <source>
        <dbReference type="EMBL" id="PNR33379.1"/>
    </source>
</evidence>
<feature type="compositionally biased region" description="Pro residues" evidence="1">
    <location>
        <begin position="72"/>
        <end position="82"/>
    </location>
</feature>
<keyword evidence="6" id="KW-1185">Reference proteome</keyword>
<dbReference type="PaxDb" id="3218-PP1S400_29V6.1"/>
<dbReference type="Gramene" id="Pp3c20_18950V3.1">
    <property type="protein sequence ID" value="PAC:32947402.CDS.1"/>
    <property type="gene ID" value="Pp3c20_18950"/>
</dbReference>
<reference evidence="4 6" key="2">
    <citation type="journal article" date="2018" name="Plant J.">
        <title>The Physcomitrella patens chromosome-scale assembly reveals moss genome structure and evolution.</title>
        <authorList>
            <person name="Lang D."/>
            <person name="Ullrich K.K."/>
            <person name="Murat F."/>
            <person name="Fuchs J."/>
            <person name="Jenkins J."/>
            <person name="Haas F.B."/>
            <person name="Piednoel M."/>
            <person name="Gundlach H."/>
            <person name="Van Bel M."/>
            <person name="Meyberg R."/>
            <person name="Vives C."/>
            <person name="Morata J."/>
            <person name="Symeonidi A."/>
            <person name="Hiss M."/>
            <person name="Muchero W."/>
            <person name="Kamisugi Y."/>
            <person name="Saleh O."/>
            <person name="Blanc G."/>
            <person name="Decker E.L."/>
            <person name="van Gessel N."/>
            <person name="Grimwood J."/>
            <person name="Hayes R.D."/>
            <person name="Graham S.W."/>
            <person name="Gunter L.E."/>
            <person name="McDaniel S.F."/>
            <person name="Hoernstein S.N.W."/>
            <person name="Larsson A."/>
            <person name="Li F.W."/>
            <person name="Perroud P.F."/>
            <person name="Phillips J."/>
            <person name="Ranjan P."/>
            <person name="Rokshar D.S."/>
            <person name="Rothfels C.J."/>
            <person name="Schneider L."/>
            <person name="Shu S."/>
            <person name="Stevenson D.W."/>
            <person name="Thummler F."/>
            <person name="Tillich M."/>
            <person name="Villarreal Aguilar J.C."/>
            <person name="Widiez T."/>
            <person name="Wong G.K."/>
            <person name="Wymore A."/>
            <person name="Zhang Y."/>
            <person name="Zimmer A.D."/>
            <person name="Quatrano R.S."/>
            <person name="Mayer K.F.X."/>
            <person name="Goodstein D."/>
            <person name="Casacuberta J.M."/>
            <person name="Vandepoele K."/>
            <person name="Reski R."/>
            <person name="Cuming A.C."/>
            <person name="Tuskan G.A."/>
            <person name="Maumus F."/>
            <person name="Salse J."/>
            <person name="Schmutz J."/>
            <person name="Rensing S.A."/>
        </authorList>
    </citation>
    <scope>NUCLEOTIDE SEQUENCE [LARGE SCALE GENOMIC DNA]</scope>
    <source>
        <strain evidence="5 6">cv. Gransden 2004</strain>
    </source>
</reference>
<reference evidence="4 6" key="1">
    <citation type="journal article" date="2008" name="Science">
        <title>The Physcomitrella genome reveals evolutionary insights into the conquest of land by plants.</title>
        <authorList>
            <person name="Rensing S."/>
            <person name="Lang D."/>
            <person name="Zimmer A."/>
            <person name="Terry A."/>
            <person name="Salamov A."/>
            <person name="Shapiro H."/>
            <person name="Nishiyama T."/>
            <person name="Perroud P.-F."/>
            <person name="Lindquist E."/>
            <person name="Kamisugi Y."/>
            <person name="Tanahashi T."/>
            <person name="Sakakibara K."/>
            <person name="Fujita T."/>
            <person name="Oishi K."/>
            <person name="Shin-I T."/>
            <person name="Kuroki Y."/>
            <person name="Toyoda A."/>
            <person name="Suzuki Y."/>
            <person name="Hashimoto A."/>
            <person name="Yamaguchi K."/>
            <person name="Sugano A."/>
            <person name="Kohara Y."/>
            <person name="Fujiyama A."/>
            <person name="Anterola A."/>
            <person name="Aoki S."/>
            <person name="Ashton N."/>
            <person name="Barbazuk W.B."/>
            <person name="Barker E."/>
            <person name="Bennetzen J."/>
            <person name="Bezanilla M."/>
            <person name="Blankenship R."/>
            <person name="Cho S.H."/>
            <person name="Dutcher S."/>
            <person name="Estelle M."/>
            <person name="Fawcett J.A."/>
            <person name="Gundlach H."/>
            <person name="Hanada K."/>
            <person name="Heyl A."/>
            <person name="Hicks K.A."/>
            <person name="Hugh J."/>
            <person name="Lohr M."/>
            <person name="Mayer K."/>
            <person name="Melkozernov A."/>
            <person name="Murata T."/>
            <person name="Nelson D."/>
            <person name="Pils B."/>
            <person name="Prigge M."/>
            <person name="Reiss B."/>
            <person name="Renner T."/>
            <person name="Rombauts S."/>
            <person name="Rushton P."/>
            <person name="Sanderfoot A."/>
            <person name="Schween G."/>
            <person name="Shiu S.-H."/>
            <person name="Stueber K."/>
            <person name="Theodoulou F.L."/>
            <person name="Tu H."/>
            <person name="Van de Peer Y."/>
            <person name="Verrier P.J."/>
            <person name="Waters E."/>
            <person name="Wood A."/>
            <person name="Yang L."/>
            <person name="Cove D."/>
            <person name="Cuming A."/>
            <person name="Hasebe M."/>
            <person name="Lucas S."/>
            <person name="Mishler D.B."/>
            <person name="Reski R."/>
            <person name="Grigoriev I."/>
            <person name="Quatrano R.S."/>
            <person name="Boore J.L."/>
        </authorList>
    </citation>
    <scope>NUCLEOTIDE SEQUENCE [LARGE SCALE GENOMIC DNA]</scope>
    <source>
        <strain evidence="5 6">cv. Gransden 2004</strain>
    </source>
</reference>
<reference evidence="5" key="3">
    <citation type="submission" date="2020-12" db="UniProtKB">
        <authorList>
            <consortium name="EnsemblPlants"/>
        </authorList>
    </citation>
    <scope>IDENTIFICATION</scope>
</reference>
<keyword evidence="2" id="KW-0472">Membrane</keyword>
<feature type="region of interest" description="Disordered" evidence="1">
    <location>
        <begin position="56"/>
        <end position="126"/>
    </location>
</feature>
<feature type="transmembrane region" description="Helical" evidence="2">
    <location>
        <begin position="130"/>
        <end position="154"/>
    </location>
</feature>
<evidence type="ECO:0000256" key="1">
    <source>
        <dbReference type="SAM" id="MobiDB-lite"/>
    </source>
</evidence>
<dbReference type="EMBL" id="ABEU02000020">
    <property type="protein sequence ID" value="PNR33379.1"/>
    <property type="molecule type" value="Genomic_DNA"/>
</dbReference>
<feature type="signal peptide" evidence="3">
    <location>
        <begin position="1"/>
        <end position="29"/>
    </location>
</feature>
<feature type="compositionally biased region" description="Low complexity" evidence="1">
    <location>
        <begin position="113"/>
        <end position="126"/>
    </location>
</feature>
<dbReference type="Gramene" id="Pp3c20_18950V3.3">
    <property type="protein sequence ID" value="PAC:32947404.CDS.1"/>
    <property type="gene ID" value="Pp3c20_18950"/>
</dbReference>
<gene>
    <name evidence="5" type="primary">LOC112273054</name>
    <name evidence="4" type="ORF">PHYPA_025323</name>
</gene>
<feature type="chain" id="PRO_5043158008" evidence="3">
    <location>
        <begin position="30"/>
        <end position="176"/>
    </location>
</feature>
<dbReference type="Proteomes" id="UP000006727">
    <property type="component" value="Chromosome 20"/>
</dbReference>
<keyword evidence="2" id="KW-1133">Transmembrane helix</keyword>
<keyword evidence="2" id="KW-0812">Transmembrane</keyword>
<evidence type="ECO:0000313" key="6">
    <source>
        <dbReference type="Proteomes" id="UP000006727"/>
    </source>
</evidence>
<dbReference type="Gramene" id="Pp3c20_18950V3.2">
    <property type="protein sequence ID" value="PAC:32947403.CDS.1"/>
    <property type="gene ID" value="Pp3c20_18950"/>
</dbReference>
<evidence type="ECO:0000313" key="5">
    <source>
        <dbReference type="EnsemblPlants" id="PAC:32947402.CDS.1"/>
    </source>
</evidence>
<dbReference type="AlphaFoldDB" id="A0A2K1IVS6"/>
<proteinExistence type="predicted"/>
<name>A0A2K1IVS6_PHYPA</name>
<dbReference type="EnsemblPlants" id="Pp3c20_18950V3.3">
    <property type="protein sequence ID" value="PAC:32947404.CDS.1"/>
    <property type="gene ID" value="Pp3c20_18950"/>
</dbReference>
<sequence length="176" mass="18627">MECFDLGPKRMAQSIIYLLLLTLFSSVLAIDSQSPNFICGKSCRCPLGAGAQDRADRKLAALSPPSEAPASAPLPPAPPPNKRPALITPNANLPDSDLPPLRTPPSPGQPAASPVETSTSPVSSKKQTNVAVGLGVALGVFVVLIVSISAAAYFKPDWMPCCKETRRSYYERQLPT</sequence>
<protein>
    <submittedName>
        <fullName evidence="4 5">Uncharacterized protein</fullName>
    </submittedName>
</protein>
<keyword evidence="3" id="KW-0732">Signal</keyword>